<accession>A0A368Y0S7</accession>
<dbReference type="AlphaFoldDB" id="A0A368Y0S7"/>
<protein>
    <recommendedName>
        <fullName evidence="4">Sporulation lipoprotein YhcN/YlaJ</fullName>
    </recommendedName>
</protein>
<proteinExistence type="predicted"/>
<sequence>MNKGMVILIVSVLSLLFACNAGENNETQTNTVTPINIEKGTDDINGTLSKQATAILNKKNDFLSSYKILESENELIIAIKVDFFQQFTEQKIEKKLEKELKEKLHTKKIKVSSDEKIYIEISKLENNEFTNTEKKKKFTKLKKLMKDNA</sequence>
<gene>
    <name evidence="2" type="ORF">DFR57_10536</name>
</gene>
<reference evidence="2 3" key="1">
    <citation type="submission" date="2018-07" db="EMBL/GenBank/DDBJ databases">
        <title>Genomic Encyclopedia of Type Strains, Phase IV (KMG-IV): sequencing the most valuable type-strain genomes for metagenomic binning, comparative biology and taxonomic classification.</title>
        <authorList>
            <person name="Goeker M."/>
        </authorList>
    </citation>
    <scope>NUCLEOTIDE SEQUENCE [LARGE SCALE GENOMIC DNA]</scope>
    <source>
        <strain evidence="2 3">DSM 27696</strain>
    </source>
</reference>
<keyword evidence="1" id="KW-0732">Signal</keyword>
<comment type="caution">
    <text evidence="2">The sequence shown here is derived from an EMBL/GenBank/DDBJ whole genome shotgun (WGS) entry which is preliminary data.</text>
</comment>
<evidence type="ECO:0000313" key="2">
    <source>
        <dbReference type="EMBL" id="RCW71854.1"/>
    </source>
</evidence>
<name>A0A368Y0S7_9BACI</name>
<dbReference type="EMBL" id="QPJJ01000005">
    <property type="protein sequence ID" value="RCW71854.1"/>
    <property type="molecule type" value="Genomic_DNA"/>
</dbReference>
<evidence type="ECO:0000313" key="3">
    <source>
        <dbReference type="Proteomes" id="UP000252585"/>
    </source>
</evidence>
<keyword evidence="3" id="KW-1185">Reference proteome</keyword>
<feature type="chain" id="PRO_5039253882" description="Sporulation lipoprotein YhcN/YlaJ" evidence="1">
    <location>
        <begin position="22"/>
        <end position="149"/>
    </location>
</feature>
<evidence type="ECO:0000256" key="1">
    <source>
        <dbReference type="SAM" id="SignalP"/>
    </source>
</evidence>
<dbReference type="Proteomes" id="UP000252585">
    <property type="component" value="Unassembled WGS sequence"/>
</dbReference>
<organism evidence="2 3">
    <name type="scientific">Saliterribacillus persicus</name>
    <dbReference type="NCBI Taxonomy" id="930114"/>
    <lineage>
        <taxon>Bacteria</taxon>
        <taxon>Bacillati</taxon>
        <taxon>Bacillota</taxon>
        <taxon>Bacilli</taxon>
        <taxon>Bacillales</taxon>
        <taxon>Bacillaceae</taxon>
        <taxon>Saliterribacillus</taxon>
    </lineage>
</organism>
<evidence type="ECO:0008006" key="4">
    <source>
        <dbReference type="Google" id="ProtNLM"/>
    </source>
</evidence>
<dbReference type="PROSITE" id="PS51257">
    <property type="entry name" value="PROKAR_LIPOPROTEIN"/>
    <property type="match status" value="1"/>
</dbReference>
<feature type="signal peptide" evidence="1">
    <location>
        <begin position="1"/>
        <end position="21"/>
    </location>
</feature>
<dbReference type="RefSeq" id="WP_114352420.1">
    <property type="nucleotide sequence ID" value="NZ_QPJJ01000005.1"/>
</dbReference>